<gene>
    <name evidence="1" type="ORF">ELI03_34715</name>
</gene>
<proteinExistence type="predicted"/>
<dbReference type="RefSeq" id="WP_130751245.1">
    <property type="nucleotide sequence ID" value="NZ_SIPC01000009.1"/>
</dbReference>
<name>A0A4Q8XNP9_RHILE</name>
<dbReference type="AlphaFoldDB" id="A0A4Q8XNP9"/>
<organism evidence="1 2">
    <name type="scientific">Rhizobium leguminosarum</name>
    <dbReference type="NCBI Taxonomy" id="384"/>
    <lineage>
        <taxon>Bacteria</taxon>
        <taxon>Pseudomonadati</taxon>
        <taxon>Pseudomonadota</taxon>
        <taxon>Alphaproteobacteria</taxon>
        <taxon>Hyphomicrobiales</taxon>
        <taxon>Rhizobiaceae</taxon>
        <taxon>Rhizobium/Agrobacterium group</taxon>
        <taxon>Rhizobium</taxon>
    </lineage>
</organism>
<evidence type="ECO:0000313" key="1">
    <source>
        <dbReference type="EMBL" id="TAX64411.1"/>
    </source>
</evidence>
<dbReference type="Proteomes" id="UP000293652">
    <property type="component" value="Unassembled WGS sequence"/>
</dbReference>
<reference evidence="1 2" key="1">
    <citation type="submission" date="2019-02" db="EMBL/GenBank/DDBJ databases">
        <title>The genomic architecture of introgression among sibling species of bacteria.</title>
        <authorList>
            <person name="Cavassim M.I.A."/>
            <person name="Moeskjaer S."/>
            <person name="Moslemi C."/>
            <person name="Fields B."/>
            <person name="Bachmann A."/>
            <person name="Vilhjalmsson B."/>
            <person name="Schierup M.H."/>
            <person name="Young J.P.W."/>
            <person name="Andersen S.U."/>
        </authorList>
    </citation>
    <scope>NUCLEOTIDE SEQUENCE [LARGE SCALE GENOMIC DNA]</scope>
    <source>
        <strain evidence="1 2">SM145A</strain>
    </source>
</reference>
<accession>A0A4Q8XNP9</accession>
<evidence type="ECO:0000313" key="2">
    <source>
        <dbReference type="Proteomes" id="UP000293652"/>
    </source>
</evidence>
<sequence length="218" mass="23381">MSQTLNASPRALREAFYALSAAQEIPNARLLDDLIRQHPQYGAELTEFAVALAVDALRGDRAVEAAEAAIDPTIVSPAVSRAMSHFQNRLHAVTTGEPKAVSEPATVPDAPNPFSGLSRGEFRGLATRLNANAVFVGKLRDRQIDPDTIPPSFRARVADELKAPLDLVVAHFAGRQPMPTGQFFKADGKPTTGAQQSFDEAVKNSGLTPEQQAFLLGL</sequence>
<comment type="caution">
    <text evidence="1">The sequence shown here is derived from an EMBL/GenBank/DDBJ whole genome shotgun (WGS) entry which is preliminary data.</text>
</comment>
<dbReference type="EMBL" id="SIPC01000009">
    <property type="protein sequence ID" value="TAX64411.1"/>
    <property type="molecule type" value="Genomic_DNA"/>
</dbReference>
<protein>
    <submittedName>
        <fullName evidence="1">Uncharacterized protein</fullName>
    </submittedName>
</protein>